<feature type="region of interest" description="Disordered" evidence="1">
    <location>
        <begin position="18"/>
        <end position="156"/>
    </location>
</feature>
<feature type="compositionally biased region" description="Polar residues" evidence="1">
    <location>
        <begin position="36"/>
        <end position="48"/>
    </location>
</feature>
<evidence type="ECO:0000313" key="3">
    <source>
        <dbReference type="Proteomes" id="UP000268350"/>
    </source>
</evidence>
<dbReference type="EMBL" id="OUUW01000023">
    <property type="protein sequence ID" value="SPP89557.1"/>
    <property type="molecule type" value="Genomic_DNA"/>
</dbReference>
<proteinExistence type="predicted"/>
<dbReference type="OrthoDB" id="434041at2759"/>
<reference evidence="3" key="1">
    <citation type="submission" date="2018-01" db="EMBL/GenBank/DDBJ databases">
        <authorList>
            <person name="Alioto T."/>
            <person name="Alioto T."/>
        </authorList>
    </citation>
    <scope>NUCLEOTIDE SEQUENCE [LARGE SCALE GENOMIC DNA]</scope>
</reference>
<feature type="compositionally biased region" description="Acidic residues" evidence="1">
    <location>
        <begin position="121"/>
        <end position="145"/>
    </location>
</feature>
<name>A0A3B0K5Q9_DROGU</name>
<feature type="compositionally biased region" description="Polar residues" evidence="1">
    <location>
        <begin position="93"/>
        <end position="111"/>
    </location>
</feature>
<accession>A0A3B0K5Q9</accession>
<dbReference type="OMA" id="YSYECDE"/>
<dbReference type="STRING" id="7266.A0A3B0K5Q9"/>
<feature type="compositionally biased region" description="Low complexity" evidence="1">
    <location>
        <begin position="77"/>
        <end position="92"/>
    </location>
</feature>
<evidence type="ECO:0000256" key="1">
    <source>
        <dbReference type="SAM" id="MobiDB-lite"/>
    </source>
</evidence>
<dbReference type="Proteomes" id="UP000268350">
    <property type="component" value="Unassembled WGS sequence"/>
</dbReference>
<sequence length="194" mass="21053">MLPIRCILQQLKEVVEELSSPSSGFGESTEEIASSGIGTSAYNPSASSDRLENYDEDDEDTESSYSYECDESKGKNARVAAIAARPIAITVRQNDNGTNKAKVLTTGTDQAGGSHPKADPEEAAESSATEEDEESIAQGEPDESSAPEVRATETSDLDHINRAMQLWEETFNRQYLLITNHVAAHMSQLHEEDG</sequence>
<evidence type="ECO:0000313" key="2">
    <source>
        <dbReference type="EMBL" id="SPP89557.1"/>
    </source>
</evidence>
<protein>
    <submittedName>
        <fullName evidence="2">Uncharacterized protein</fullName>
    </submittedName>
</protein>
<dbReference type="AlphaFoldDB" id="A0A3B0K5Q9"/>
<organism evidence="2 3">
    <name type="scientific">Drosophila guanche</name>
    <name type="common">Fruit fly</name>
    <dbReference type="NCBI Taxonomy" id="7266"/>
    <lineage>
        <taxon>Eukaryota</taxon>
        <taxon>Metazoa</taxon>
        <taxon>Ecdysozoa</taxon>
        <taxon>Arthropoda</taxon>
        <taxon>Hexapoda</taxon>
        <taxon>Insecta</taxon>
        <taxon>Pterygota</taxon>
        <taxon>Neoptera</taxon>
        <taxon>Endopterygota</taxon>
        <taxon>Diptera</taxon>
        <taxon>Brachycera</taxon>
        <taxon>Muscomorpha</taxon>
        <taxon>Ephydroidea</taxon>
        <taxon>Drosophilidae</taxon>
        <taxon>Drosophila</taxon>
        <taxon>Sophophora</taxon>
    </lineage>
</organism>
<keyword evidence="3" id="KW-1185">Reference proteome</keyword>
<gene>
    <name evidence="2" type="ORF">DGUA_6G020203</name>
</gene>